<evidence type="ECO:0000256" key="1">
    <source>
        <dbReference type="SAM" id="MobiDB-lite"/>
    </source>
</evidence>
<keyword evidence="3" id="KW-1185">Reference proteome</keyword>
<gene>
    <name evidence="2" type="ORF">GMARGA_LOCUS28237</name>
</gene>
<feature type="compositionally biased region" description="Basic residues" evidence="1">
    <location>
        <begin position="39"/>
        <end position="48"/>
    </location>
</feature>
<evidence type="ECO:0000313" key="2">
    <source>
        <dbReference type="EMBL" id="CAG8823046.1"/>
    </source>
</evidence>
<sequence length="690" mass="80744">EYTPEIPSLAISHLSEYYYFYCNKLLHKINDRNDVIKPNPKKRKKDHSKLKEASQNRGKEFENKVLKQLGKQLGNVENCKDKSVSETLEILKTAQIGKFLYQPRFKIREELYDELGIKDFRLKDFVPDFIEVIKEDGKKCLMILDAKATKETCVSHQVQVTTYAYLLKYIVKNIENVEISISHTGGIFLPSAEGFTRQTFSMDLFLPKIERFLYRELPQIITTSKVSWHYNSRCKDCKFVDECRMEAEGTMAMIPYSSMEDASYLKQVLNKNMPYKNEPDIEDLYIYIRNGSDNCRVKQIIRYNTKSKKSPYLEHLESKKSPNFESKTSAQFIHTPTATFPQQTDHNLVIIMSWDNFVSRPFSWSICLYDKDGNIEKNFKYAKSNSKSENETLISFISLMKEFVTCLENIFEYLSQNNSRTCIFVYSQKEKISIQDSLLNLIALDSNLITKNDQFKAMRCLFNIFQDCSLLLAARNNDDESSKLPDEWREFPRLIVLENSLKENIAINVPGFYRITDVWEQMVMPTLENSQVLNNLESYIDKIDLENIYAKWVEDEAVNTLLLMRSEFINYVIKSYYALLKSSTNDIASILIFSPQKFGFSDVRDFNHHYLGKLYFFKQFEAFTSSNQKKRDRLKDLAQGEATCKIRFDKIIDELDIYESIAQFIVCDKESFTFEATGFKKFILVEDNSE</sequence>
<organism evidence="2 3">
    <name type="scientific">Gigaspora margarita</name>
    <dbReference type="NCBI Taxonomy" id="4874"/>
    <lineage>
        <taxon>Eukaryota</taxon>
        <taxon>Fungi</taxon>
        <taxon>Fungi incertae sedis</taxon>
        <taxon>Mucoromycota</taxon>
        <taxon>Glomeromycotina</taxon>
        <taxon>Glomeromycetes</taxon>
        <taxon>Diversisporales</taxon>
        <taxon>Gigasporaceae</taxon>
        <taxon>Gigaspora</taxon>
    </lineage>
</organism>
<protein>
    <submittedName>
        <fullName evidence="2">23120_t:CDS:1</fullName>
    </submittedName>
</protein>
<feature type="non-terminal residue" evidence="2">
    <location>
        <position position="1"/>
    </location>
</feature>
<evidence type="ECO:0000313" key="3">
    <source>
        <dbReference type="Proteomes" id="UP000789901"/>
    </source>
</evidence>
<proteinExistence type="predicted"/>
<dbReference type="EMBL" id="CAJVQB010035786">
    <property type="protein sequence ID" value="CAG8823046.1"/>
    <property type="molecule type" value="Genomic_DNA"/>
</dbReference>
<dbReference type="Proteomes" id="UP000789901">
    <property type="component" value="Unassembled WGS sequence"/>
</dbReference>
<feature type="region of interest" description="Disordered" evidence="1">
    <location>
        <begin position="35"/>
        <end position="57"/>
    </location>
</feature>
<reference evidence="2 3" key="1">
    <citation type="submission" date="2021-06" db="EMBL/GenBank/DDBJ databases">
        <authorList>
            <person name="Kallberg Y."/>
            <person name="Tangrot J."/>
            <person name="Rosling A."/>
        </authorList>
    </citation>
    <scope>NUCLEOTIDE SEQUENCE [LARGE SCALE GENOMIC DNA]</scope>
    <source>
        <strain evidence="2 3">120-4 pot B 10/14</strain>
    </source>
</reference>
<comment type="caution">
    <text evidence="2">The sequence shown here is derived from an EMBL/GenBank/DDBJ whole genome shotgun (WGS) entry which is preliminary data.</text>
</comment>
<name>A0ABN7W9C8_GIGMA</name>
<feature type="non-terminal residue" evidence="2">
    <location>
        <position position="690"/>
    </location>
</feature>
<accession>A0ABN7W9C8</accession>